<dbReference type="AlphaFoldDB" id="A0A918HPJ0"/>
<reference evidence="2" key="2">
    <citation type="submission" date="2020-09" db="EMBL/GenBank/DDBJ databases">
        <authorList>
            <person name="Sun Q."/>
            <person name="Ohkuma M."/>
        </authorList>
    </citation>
    <scope>NUCLEOTIDE SEQUENCE</scope>
    <source>
        <strain evidence="2">JCM 4125</strain>
    </source>
</reference>
<evidence type="ECO:0000256" key="1">
    <source>
        <dbReference type="SAM" id="MobiDB-lite"/>
    </source>
</evidence>
<gene>
    <name evidence="2" type="ORF">GCM10010226_81350</name>
</gene>
<organism evidence="2 3">
    <name type="scientific">Streptomyces phaeofaciens</name>
    <dbReference type="NCBI Taxonomy" id="68254"/>
    <lineage>
        <taxon>Bacteria</taxon>
        <taxon>Bacillati</taxon>
        <taxon>Actinomycetota</taxon>
        <taxon>Actinomycetes</taxon>
        <taxon>Kitasatosporales</taxon>
        <taxon>Streptomycetaceae</taxon>
        <taxon>Streptomyces</taxon>
    </lineage>
</organism>
<feature type="compositionally biased region" description="Low complexity" evidence="1">
    <location>
        <begin position="45"/>
        <end position="59"/>
    </location>
</feature>
<evidence type="ECO:0000313" key="2">
    <source>
        <dbReference type="EMBL" id="GGT90976.1"/>
    </source>
</evidence>
<reference evidence="2" key="1">
    <citation type="journal article" date="2014" name="Int. J. Syst. Evol. Microbiol.">
        <title>Complete genome sequence of Corynebacterium casei LMG S-19264T (=DSM 44701T), isolated from a smear-ripened cheese.</title>
        <authorList>
            <consortium name="US DOE Joint Genome Institute (JGI-PGF)"/>
            <person name="Walter F."/>
            <person name="Albersmeier A."/>
            <person name="Kalinowski J."/>
            <person name="Ruckert C."/>
        </authorList>
    </citation>
    <scope>NUCLEOTIDE SEQUENCE</scope>
    <source>
        <strain evidence="2">JCM 4125</strain>
    </source>
</reference>
<protein>
    <submittedName>
        <fullName evidence="2">Uncharacterized protein</fullName>
    </submittedName>
</protein>
<feature type="compositionally biased region" description="Pro residues" evidence="1">
    <location>
        <begin position="1"/>
        <end position="15"/>
    </location>
</feature>
<proteinExistence type="predicted"/>
<name>A0A918HPJ0_9ACTN</name>
<dbReference type="EMBL" id="BMSA01000038">
    <property type="protein sequence ID" value="GGT90976.1"/>
    <property type="molecule type" value="Genomic_DNA"/>
</dbReference>
<comment type="caution">
    <text evidence="2">The sequence shown here is derived from an EMBL/GenBank/DDBJ whole genome shotgun (WGS) entry which is preliminary data.</text>
</comment>
<sequence>MNTPLPVPGPPPVPDPRTRDTALDPAGTHTPRPAAGTPLSEPIERATGAGRDAGRVGAAPTTEPDRDRVPEERLARLWKDHRRAPYPDGFRGVNIGGVELILLDADVAGLVRSELDGGLGGAGIAGLWACIADLDTALPLIDEPYCLDYFTRLRTMARLAAARHLPTAT</sequence>
<feature type="region of interest" description="Disordered" evidence="1">
    <location>
        <begin position="1"/>
        <end position="68"/>
    </location>
</feature>
<dbReference type="Proteomes" id="UP000646776">
    <property type="component" value="Unassembled WGS sequence"/>
</dbReference>
<keyword evidence="3" id="KW-1185">Reference proteome</keyword>
<evidence type="ECO:0000313" key="3">
    <source>
        <dbReference type="Proteomes" id="UP000646776"/>
    </source>
</evidence>
<accession>A0A918HPJ0</accession>
<dbReference type="RefSeq" id="WP_189717673.1">
    <property type="nucleotide sequence ID" value="NZ_BMSA01000038.1"/>
</dbReference>